<dbReference type="PROSITE" id="PS51677">
    <property type="entry name" value="NODB"/>
    <property type="match status" value="1"/>
</dbReference>
<evidence type="ECO:0000313" key="3">
    <source>
        <dbReference type="Proteomes" id="UP000617402"/>
    </source>
</evidence>
<dbReference type="Pfam" id="PF01522">
    <property type="entry name" value="Polysacc_deac_1"/>
    <property type="match status" value="1"/>
</dbReference>
<sequence length="288" mass="32277">MKIYILKKKLLQSSLLIVLLAFIGYAGFSFAMEQLEHYDWSLEDVSKSVESTDPNKKYGWGVLKPKNEEPPFVPPWLQGLLKEYGAIYMGDSRRKSVALTFDMGFELEGATPRILDVMAKHNVKGTFFLCGHWVKTQPDLLKRLISEGHTVGNHTWNHPSLPDISKDKLTKEIMVLNKDIEQASGCNYKAKYLRPPKGEFSRTSLDATKNLGFQSVFWSIATNDWSPMATSKKVKDDILNQLHPGAIILLHGNSKAVVDSFDDIIASIKAKGYTIVSLDEIQASDGNV</sequence>
<name>A0ABR7T526_HELCL</name>
<comment type="caution">
    <text evidence="2">The sequence shown here is derived from an EMBL/GenBank/DDBJ whole genome shotgun (WGS) entry which is preliminary data.</text>
</comment>
<dbReference type="Gene3D" id="3.20.20.370">
    <property type="entry name" value="Glycoside hydrolase/deacetylase"/>
    <property type="match status" value="1"/>
</dbReference>
<gene>
    <name evidence="2" type="ORF">H1S01_11745</name>
</gene>
<dbReference type="InterPro" id="IPR002509">
    <property type="entry name" value="NODB_dom"/>
</dbReference>
<dbReference type="InterPro" id="IPR011330">
    <property type="entry name" value="Glyco_hydro/deAcase_b/a-brl"/>
</dbReference>
<dbReference type="Proteomes" id="UP000617402">
    <property type="component" value="Unassembled WGS sequence"/>
</dbReference>
<reference evidence="2 3" key="1">
    <citation type="submission" date="2020-07" db="EMBL/GenBank/DDBJ databases">
        <title>Draft whole-genome sequence of Heliobacterium chlorum DSM 3682, type strain.</title>
        <authorList>
            <person name="Kyndt J.A."/>
            <person name="Meyer T.E."/>
            <person name="Imhoff J.F."/>
        </authorList>
    </citation>
    <scope>NUCLEOTIDE SEQUENCE [LARGE SCALE GENOMIC DNA]</scope>
    <source>
        <strain evidence="2 3">DSM 3682</strain>
    </source>
</reference>
<dbReference type="PANTHER" id="PTHR10587:SF78">
    <property type="entry name" value="PEPTIDOGLYCAN-N-ACETYLMURAMIC ACID DEACETYLASE PDAA"/>
    <property type="match status" value="1"/>
</dbReference>
<proteinExistence type="predicted"/>
<protein>
    <submittedName>
        <fullName evidence="2">Polysaccharide deacetylase family protein</fullName>
    </submittedName>
</protein>
<dbReference type="PANTHER" id="PTHR10587">
    <property type="entry name" value="GLYCOSYL TRANSFERASE-RELATED"/>
    <property type="match status" value="1"/>
</dbReference>
<feature type="domain" description="NodB homology" evidence="1">
    <location>
        <begin position="95"/>
        <end position="276"/>
    </location>
</feature>
<evidence type="ECO:0000313" key="2">
    <source>
        <dbReference type="EMBL" id="MBC9785182.1"/>
    </source>
</evidence>
<keyword evidence="3" id="KW-1185">Reference proteome</keyword>
<dbReference type="EMBL" id="JACVHF010000011">
    <property type="protein sequence ID" value="MBC9785182.1"/>
    <property type="molecule type" value="Genomic_DNA"/>
</dbReference>
<dbReference type="SUPFAM" id="SSF88713">
    <property type="entry name" value="Glycoside hydrolase/deacetylase"/>
    <property type="match status" value="1"/>
</dbReference>
<dbReference type="InterPro" id="IPR050248">
    <property type="entry name" value="Polysacc_deacetylase_ArnD"/>
</dbReference>
<organism evidence="2 3">
    <name type="scientific">Heliobacterium chlorum</name>
    <dbReference type="NCBI Taxonomy" id="2698"/>
    <lineage>
        <taxon>Bacteria</taxon>
        <taxon>Bacillati</taxon>
        <taxon>Bacillota</taxon>
        <taxon>Clostridia</taxon>
        <taxon>Eubacteriales</taxon>
        <taxon>Heliobacteriaceae</taxon>
        <taxon>Heliobacterium</taxon>
    </lineage>
</organism>
<evidence type="ECO:0000259" key="1">
    <source>
        <dbReference type="PROSITE" id="PS51677"/>
    </source>
</evidence>
<dbReference type="RefSeq" id="WP_188040676.1">
    <property type="nucleotide sequence ID" value="NZ_JACVHF010000011.1"/>
</dbReference>
<accession>A0ABR7T526</accession>